<keyword evidence="1" id="KW-0472">Membrane</keyword>
<protein>
    <recommendedName>
        <fullName evidence="3">DUF4760 domain-containing protein</fullName>
    </recommendedName>
</protein>
<accession>A0AAU6TUX6</accession>
<sequence>MELSEKVIITVISSSISLFIAITGFVISLIKMKKERNKTILEIKNNYTTVLYEKRIELYPYAFELSSKIKKLKPPLYIIPYEQQLRILRDLNYWVEKKSGIFLSQEVISSYYILRKALEKKPGNGDSYTETQINNLWIARNNFRSALRQDISNLHKKNNL</sequence>
<evidence type="ECO:0000313" key="2">
    <source>
        <dbReference type="EMBL" id="XAG65240.1"/>
    </source>
</evidence>
<evidence type="ECO:0008006" key="3">
    <source>
        <dbReference type="Google" id="ProtNLM"/>
    </source>
</evidence>
<keyword evidence="1" id="KW-1133">Transmembrane helix</keyword>
<reference evidence="2" key="1">
    <citation type="submission" date="2022-03" db="EMBL/GenBank/DDBJ databases">
        <title>Sea Food Isolates.</title>
        <authorList>
            <person name="Li c."/>
        </authorList>
    </citation>
    <scope>NUCLEOTIDE SEQUENCE</scope>
    <source>
        <strain evidence="2">19GA11TI05</strain>
    </source>
</reference>
<dbReference type="EMBL" id="CP095362">
    <property type="protein sequence ID" value="XAG65240.1"/>
    <property type="molecule type" value="Genomic_DNA"/>
</dbReference>
<evidence type="ECO:0000256" key="1">
    <source>
        <dbReference type="SAM" id="Phobius"/>
    </source>
</evidence>
<name>A0AAU6TUX6_UNCXX</name>
<dbReference type="AlphaFoldDB" id="A0AAU6TUX6"/>
<proteinExistence type="predicted"/>
<feature type="transmembrane region" description="Helical" evidence="1">
    <location>
        <begin position="6"/>
        <end position="30"/>
    </location>
</feature>
<gene>
    <name evidence="2" type="ORF">MRM81_17595</name>
</gene>
<keyword evidence="1" id="KW-0812">Transmembrane</keyword>
<organism evidence="2">
    <name type="scientific">bacterium 19GA11TI05</name>
    <dbReference type="NCBI Taxonomy" id="2920688"/>
    <lineage>
        <taxon>Bacteria</taxon>
    </lineage>
</organism>